<reference evidence="1" key="2">
    <citation type="submission" date="2023-04" db="EMBL/GenBank/DDBJ databases">
        <authorList>
            <person name="Bu L."/>
            <person name="Lu L."/>
            <person name="Laidemitt M.R."/>
            <person name="Zhang S.M."/>
            <person name="Mutuku M."/>
            <person name="Mkoji G."/>
            <person name="Steinauer M."/>
            <person name="Loker E.S."/>
        </authorList>
    </citation>
    <scope>NUCLEOTIDE SEQUENCE</scope>
    <source>
        <strain evidence="1">KasaAsao</strain>
        <tissue evidence="1">Whole Snail</tissue>
    </source>
</reference>
<proteinExistence type="predicted"/>
<organism evidence="1 2">
    <name type="scientific">Biomphalaria pfeifferi</name>
    <name type="common">Bloodfluke planorb</name>
    <name type="synonym">Freshwater snail</name>
    <dbReference type="NCBI Taxonomy" id="112525"/>
    <lineage>
        <taxon>Eukaryota</taxon>
        <taxon>Metazoa</taxon>
        <taxon>Spiralia</taxon>
        <taxon>Lophotrochozoa</taxon>
        <taxon>Mollusca</taxon>
        <taxon>Gastropoda</taxon>
        <taxon>Heterobranchia</taxon>
        <taxon>Euthyneura</taxon>
        <taxon>Panpulmonata</taxon>
        <taxon>Hygrophila</taxon>
        <taxon>Lymnaeoidea</taxon>
        <taxon>Planorbidae</taxon>
        <taxon>Biomphalaria</taxon>
    </lineage>
</organism>
<accession>A0AAD8EV94</accession>
<evidence type="ECO:0000313" key="2">
    <source>
        <dbReference type="Proteomes" id="UP001233172"/>
    </source>
</evidence>
<evidence type="ECO:0000313" key="1">
    <source>
        <dbReference type="EMBL" id="KAK0040491.1"/>
    </source>
</evidence>
<dbReference type="Proteomes" id="UP001233172">
    <property type="component" value="Unassembled WGS sequence"/>
</dbReference>
<dbReference type="EMBL" id="JASAOG010000323">
    <property type="protein sequence ID" value="KAK0040491.1"/>
    <property type="molecule type" value="Genomic_DNA"/>
</dbReference>
<keyword evidence="2" id="KW-1185">Reference proteome</keyword>
<dbReference type="AlphaFoldDB" id="A0AAD8EV94"/>
<comment type="caution">
    <text evidence="1">The sequence shown here is derived from an EMBL/GenBank/DDBJ whole genome shotgun (WGS) entry which is preliminary data.</text>
</comment>
<gene>
    <name evidence="1" type="ORF">Bpfe_030089</name>
</gene>
<feature type="non-terminal residue" evidence="1">
    <location>
        <position position="84"/>
    </location>
</feature>
<protein>
    <submittedName>
        <fullName evidence="1">Voltage-dependent T-type calcium channel subunit alpha-1G-like X10</fullName>
    </submittedName>
</protein>
<feature type="non-terminal residue" evidence="1">
    <location>
        <position position="1"/>
    </location>
</feature>
<sequence>QAFVEDHLDHLLVSVEQTVGVVIIRGVPAGEPEIVAFEVTKPVLWLTACQTVQMMLKMMCSPPVTHSLRHILLVHLGHQVSILM</sequence>
<name>A0AAD8EV94_BIOPF</name>
<reference evidence="1" key="1">
    <citation type="journal article" date="2023" name="PLoS Negl. Trop. Dis.">
        <title>A genome sequence for Biomphalaria pfeifferi, the major vector snail for the human-infecting parasite Schistosoma mansoni.</title>
        <authorList>
            <person name="Bu L."/>
            <person name="Lu L."/>
            <person name="Laidemitt M.R."/>
            <person name="Zhang S.M."/>
            <person name="Mutuku M."/>
            <person name="Mkoji G."/>
            <person name="Steinauer M."/>
            <person name="Loker E.S."/>
        </authorList>
    </citation>
    <scope>NUCLEOTIDE SEQUENCE</scope>
    <source>
        <strain evidence="1">KasaAsao</strain>
    </source>
</reference>